<organism evidence="5 6">
    <name type="scientific">Cryptococcus floricola</name>
    <dbReference type="NCBI Taxonomy" id="2591691"/>
    <lineage>
        <taxon>Eukaryota</taxon>
        <taxon>Fungi</taxon>
        <taxon>Dikarya</taxon>
        <taxon>Basidiomycota</taxon>
        <taxon>Agaricomycotina</taxon>
        <taxon>Tremellomycetes</taxon>
        <taxon>Tremellales</taxon>
        <taxon>Cryptococcaceae</taxon>
        <taxon>Cryptococcus</taxon>
    </lineage>
</organism>
<proteinExistence type="predicted"/>
<evidence type="ECO:0000313" key="6">
    <source>
        <dbReference type="Proteomes" id="UP000322245"/>
    </source>
</evidence>
<dbReference type="PRINTS" id="PR00420">
    <property type="entry name" value="RNGMNOXGNASE"/>
</dbReference>
<keyword evidence="5" id="KW-0503">Monooxygenase</keyword>
<dbReference type="InterPro" id="IPR036188">
    <property type="entry name" value="FAD/NAD-bd_sf"/>
</dbReference>
<dbReference type="GO" id="GO:0044550">
    <property type="term" value="P:secondary metabolite biosynthetic process"/>
    <property type="evidence" value="ECO:0007669"/>
    <property type="project" value="TreeGrafter"/>
</dbReference>
<comment type="caution">
    <text evidence="5">The sequence shown here is derived from an EMBL/GenBank/DDBJ whole genome shotgun (WGS) entry which is preliminary data.</text>
</comment>
<dbReference type="PANTHER" id="PTHR46720">
    <property type="entry name" value="HYDROXYLASE, PUTATIVE (AFU_ORTHOLOGUE AFUA_3G01460)-RELATED"/>
    <property type="match status" value="1"/>
</dbReference>
<name>A0A5D3AWP2_9TREE</name>
<evidence type="ECO:0000256" key="3">
    <source>
        <dbReference type="ARBA" id="ARBA00023002"/>
    </source>
</evidence>
<dbReference type="InterPro" id="IPR002938">
    <property type="entry name" value="FAD-bd"/>
</dbReference>
<dbReference type="FunFam" id="3.50.50.60:FF:000153">
    <property type="entry name" value="Salicylate hydroxylase, putative"/>
    <property type="match status" value="1"/>
</dbReference>
<dbReference type="SUPFAM" id="SSF51905">
    <property type="entry name" value="FAD/NAD(P)-binding domain"/>
    <property type="match status" value="1"/>
</dbReference>
<sequence>MGSQPERNFDIAVVGGGIAGLTLIISLLRSGIKATLYESAHAFGEIGAGVSFGANAVRAMRLIDPRIEEGFDRRVTVNQWESKERTWFDFREGQYKSGKDKGNDSESFATIHADVGQTSVHRAHFLDEMVDLVPEGVAKFHKRLVGAVEHQEGGVTLKFQDGTEAQHSAVIGCDGIKSELRNVILGDDASTAHAVFSGKYAYRGLIPMEKARELLGDELAQNAQMYTGYHGHVLTFPIEKGDIMNVVAFSSKEKWDDDRWVVHTTKEDMYADFEGWSDHVKSILTLMENPDIWALFNHLPAPTYHKGLMCIIGDAAHATTPHQGSGAGMAIEDSYIMGGLLADVFEKKDLPAAFQAFDVVRRPRTQKVITTSYEAGQLYEYELPGVEDDLAKIKDNLEARMAWIWSEDLPQELEIARHYLRRSQ</sequence>
<evidence type="ECO:0000313" key="5">
    <source>
        <dbReference type="EMBL" id="TYJ54679.1"/>
    </source>
</evidence>
<evidence type="ECO:0000259" key="4">
    <source>
        <dbReference type="Pfam" id="PF01494"/>
    </source>
</evidence>
<dbReference type="InterPro" id="IPR051104">
    <property type="entry name" value="FAD_monoxygenase"/>
</dbReference>
<protein>
    <submittedName>
        <fullName evidence="5">Salicylate 1-monooxygenase</fullName>
    </submittedName>
</protein>
<keyword evidence="3" id="KW-0560">Oxidoreductase</keyword>
<reference evidence="5 6" key="1">
    <citation type="submission" date="2017-05" db="EMBL/GenBank/DDBJ databases">
        <title>The Genome Sequence of Tsuchiyaea wingfieldii DSM 27421.</title>
        <authorList>
            <person name="Cuomo C."/>
            <person name="Passer A."/>
            <person name="Billmyre B."/>
            <person name="Heitman J."/>
        </authorList>
    </citation>
    <scope>NUCLEOTIDE SEQUENCE [LARGE SCALE GENOMIC DNA]</scope>
    <source>
        <strain evidence="5 6">DSM 27421</strain>
    </source>
</reference>
<dbReference type="Pfam" id="PF01494">
    <property type="entry name" value="FAD_binding_3"/>
    <property type="match status" value="1"/>
</dbReference>
<feature type="domain" description="FAD-binding" evidence="4">
    <location>
        <begin position="10"/>
        <end position="370"/>
    </location>
</feature>
<dbReference type="GO" id="GO:0071949">
    <property type="term" value="F:FAD binding"/>
    <property type="evidence" value="ECO:0007669"/>
    <property type="project" value="InterPro"/>
</dbReference>
<keyword evidence="6" id="KW-1185">Reference proteome</keyword>
<dbReference type="EMBL" id="NIDF01000055">
    <property type="protein sequence ID" value="TYJ54679.1"/>
    <property type="molecule type" value="Genomic_DNA"/>
</dbReference>
<dbReference type="PANTHER" id="PTHR46720:SF3">
    <property type="entry name" value="FAD-BINDING DOMAIN-CONTAINING PROTEIN-RELATED"/>
    <property type="match status" value="1"/>
</dbReference>
<dbReference type="Gene3D" id="3.50.50.60">
    <property type="entry name" value="FAD/NAD(P)-binding domain"/>
    <property type="match status" value="1"/>
</dbReference>
<dbReference type="Proteomes" id="UP000322245">
    <property type="component" value="Unassembled WGS sequence"/>
</dbReference>
<keyword evidence="2" id="KW-0274">FAD</keyword>
<dbReference type="AlphaFoldDB" id="A0A5D3AWP2"/>
<gene>
    <name evidence="5" type="ORF">B9479_004617</name>
</gene>
<accession>A0A5D3AWP2</accession>
<evidence type="ECO:0000256" key="2">
    <source>
        <dbReference type="ARBA" id="ARBA00022827"/>
    </source>
</evidence>
<keyword evidence="1" id="KW-0285">Flavoprotein</keyword>
<dbReference type="GO" id="GO:0004497">
    <property type="term" value="F:monooxygenase activity"/>
    <property type="evidence" value="ECO:0007669"/>
    <property type="project" value="UniProtKB-KW"/>
</dbReference>
<evidence type="ECO:0000256" key="1">
    <source>
        <dbReference type="ARBA" id="ARBA00022630"/>
    </source>
</evidence>
<dbReference type="SUPFAM" id="SSF54373">
    <property type="entry name" value="FAD-linked reductases, C-terminal domain"/>
    <property type="match status" value="1"/>
</dbReference>